<keyword evidence="1" id="KW-0812">Transmembrane</keyword>
<feature type="transmembrane region" description="Helical" evidence="1">
    <location>
        <begin position="131"/>
        <end position="149"/>
    </location>
</feature>
<dbReference type="SUPFAM" id="SSF103481">
    <property type="entry name" value="Multidrug resistance efflux transporter EmrE"/>
    <property type="match status" value="1"/>
</dbReference>
<name>A0A382TU26_9ZZZZ</name>
<evidence type="ECO:0000313" key="2">
    <source>
        <dbReference type="EMBL" id="SVD25560.1"/>
    </source>
</evidence>
<accession>A0A382TU26</accession>
<keyword evidence="1" id="KW-0472">Membrane</keyword>
<feature type="transmembrane region" description="Helical" evidence="1">
    <location>
        <begin position="225"/>
        <end position="247"/>
    </location>
</feature>
<feature type="non-terminal residue" evidence="2">
    <location>
        <position position="267"/>
    </location>
</feature>
<feature type="transmembrane region" description="Helical" evidence="1">
    <location>
        <begin position="105"/>
        <end position="125"/>
    </location>
</feature>
<evidence type="ECO:0008006" key="3">
    <source>
        <dbReference type="Google" id="ProtNLM"/>
    </source>
</evidence>
<feature type="transmembrane region" description="Helical" evidence="1">
    <location>
        <begin position="161"/>
        <end position="183"/>
    </location>
</feature>
<feature type="transmembrane region" description="Helical" evidence="1">
    <location>
        <begin position="18"/>
        <end position="35"/>
    </location>
</feature>
<keyword evidence="1" id="KW-1133">Transmembrane helix</keyword>
<organism evidence="2">
    <name type="scientific">marine metagenome</name>
    <dbReference type="NCBI Taxonomy" id="408172"/>
    <lineage>
        <taxon>unclassified sequences</taxon>
        <taxon>metagenomes</taxon>
        <taxon>ecological metagenomes</taxon>
    </lineage>
</organism>
<protein>
    <recommendedName>
        <fullName evidence="3">EamA domain-containing protein</fullName>
    </recommendedName>
</protein>
<dbReference type="EMBL" id="UINC01139171">
    <property type="protein sequence ID" value="SVD25560.1"/>
    <property type="molecule type" value="Genomic_DNA"/>
</dbReference>
<dbReference type="AlphaFoldDB" id="A0A382TU26"/>
<proteinExistence type="predicted"/>
<dbReference type="InterPro" id="IPR037185">
    <property type="entry name" value="EmrE-like"/>
</dbReference>
<feature type="transmembrane region" description="Helical" evidence="1">
    <location>
        <begin position="47"/>
        <end position="66"/>
    </location>
</feature>
<feature type="transmembrane region" description="Helical" evidence="1">
    <location>
        <begin position="72"/>
        <end position="93"/>
    </location>
</feature>
<feature type="transmembrane region" description="Helical" evidence="1">
    <location>
        <begin position="195"/>
        <end position="213"/>
    </location>
</feature>
<gene>
    <name evidence="2" type="ORF">METZ01_LOCUS378414</name>
</gene>
<dbReference type="Gene3D" id="1.10.3730.20">
    <property type="match status" value="1"/>
</dbReference>
<evidence type="ECO:0000256" key="1">
    <source>
        <dbReference type="SAM" id="Phobius"/>
    </source>
</evidence>
<sequence>MCLWFWPITHLHSGTPPLFWLIAACMLSFGFGQLWKCSQRRGLSAPFVISTNYLTIALTLILYFAWSGTLYFSPIVLLVGSATGLSFIVSMLVMTHALEKAHVGVVLTSFRLAIIVPIVYGILVWGETASVLQYLGIGLALVSLILMTWQPSGHHHTNSANPLPLMLGIFLLQGISHCCLRSVQYAGLDEQRMHVLSITALSAGLLGALFVIYRGLKPRARDVKMGIGVGFFNLVALGATLNALSLFPGTLFFPLNGSAVVILDNLC</sequence>
<reference evidence="2" key="1">
    <citation type="submission" date="2018-05" db="EMBL/GenBank/DDBJ databases">
        <authorList>
            <person name="Lanie J.A."/>
            <person name="Ng W.-L."/>
            <person name="Kazmierczak K.M."/>
            <person name="Andrzejewski T.M."/>
            <person name="Davidsen T.M."/>
            <person name="Wayne K.J."/>
            <person name="Tettelin H."/>
            <person name="Glass J.I."/>
            <person name="Rusch D."/>
            <person name="Podicherti R."/>
            <person name="Tsui H.-C.T."/>
            <person name="Winkler M.E."/>
        </authorList>
    </citation>
    <scope>NUCLEOTIDE SEQUENCE</scope>
</reference>